<dbReference type="RefSeq" id="WP_137303326.1">
    <property type="nucleotide sequence ID" value="NZ_BMVD01000012.1"/>
</dbReference>
<comment type="caution">
    <text evidence="3">The sequence shown here is derived from an EMBL/GenBank/DDBJ whole genome shotgun (WGS) entry which is preliminary data.</text>
</comment>
<keyword evidence="2" id="KW-1133">Transmembrane helix</keyword>
<feature type="compositionally biased region" description="Polar residues" evidence="1">
    <location>
        <begin position="86"/>
        <end position="103"/>
    </location>
</feature>
<dbReference type="EMBL" id="SZPR01000025">
    <property type="protein sequence ID" value="TKT06287.1"/>
    <property type="molecule type" value="Genomic_DNA"/>
</dbReference>
<feature type="transmembrane region" description="Helical" evidence="2">
    <location>
        <begin position="54"/>
        <end position="75"/>
    </location>
</feature>
<evidence type="ECO:0000313" key="3">
    <source>
        <dbReference type="EMBL" id="TKT06287.1"/>
    </source>
</evidence>
<gene>
    <name evidence="3" type="ORF">E4U92_28675</name>
</gene>
<dbReference type="AlphaFoldDB" id="A0A4U5WUX0"/>
<sequence length="139" mass="14231">MSLFRACWRQRLSGDAVHAVVRWLVAVASSVLAFFVVAVPWAMVSGGGKDPWEVIGPVAGVVAAGVLAAVGWWAAQAGAAPAGASPTRTVRQSARGQGNVTQTGGDRGGAAASRRVRRESVRQKARGGGDIDQVGGNRA</sequence>
<feature type="transmembrane region" description="Helical" evidence="2">
    <location>
        <begin position="20"/>
        <end position="42"/>
    </location>
</feature>
<accession>A0A4U5WUX0</accession>
<proteinExistence type="predicted"/>
<reference evidence="3 4" key="1">
    <citation type="submission" date="2019-04" db="EMBL/GenBank/DDBJ databases">
        <title>Streptomyces lasaliensis sp.nov., an Actinomycete isolated from soil which produces the polyether antibiotic lasalocid.</title>
        <authorList>
            <person name="Erwin G."/>
            <person name="Haber C."/>
        </authorList>
    </citation>
    <scope>NUCLEOTIDE SEQUENCE [LARGE SCALE GENOMIC DNA]</scope>
    <source>
        <strain evidence="3 4">DSM 40089</strain>
    </source>
</reference>
<dbReference type="Proteomes" id="UP000308632">
    <property type="component" value="Unassembled WGS sequence"/>
</dbReference>
<evidence type="ECO:0000313" key="4">
    <source>
        <dbReference type="Proteomes" id="UP000308632"/>
    </source>
</evidence>
<organism evidence="3 4">
    <name type="scientific">Streptomyces galbus</name>
    <dbReference type="NCBI Taxonomy" id="33898"/>
    <lineage>
        <taxon>Bacteria</taxon>
        <taxon>Bacillati</taxon>
        <taxon>Actinomycetota</taxon>
        <taxon>Actinomycetes</taxon>
        <taxon>Kitasatosporales</taxon>
        <taxon>Streptomycetaceae</taxon>
        <taxon>Streptomyces</taxon>
    </lineage>
</organism>
<evidence type="ECO:0000256" key="1">
    <source>
        <dbReference type="SAM" id="MobiDB-lite"/>
    </source>
</evidence>
<protein>
    <submittedName>
        <fullName evidence="3">Uncharacterized protein</fullName>
    </submittedName>
</protein>
<keyword evidence="2" id="KW-0812">Transmembrane</keyword>
<name>A0A4U5WUX0_STRGB</name>
<keyword evidence="2" id="KW-0472">Membrane</keyword>
<evidence type="ECO:0000256" key="2">
    <source>
        <dbReference type="SAM" id="Phobius"/>
    </source>
</evidence>
<feature type="region of interest" description="Disordered" evidence="1">
    <location>
        <begin position="81"/>
        <end position="139"/>
    </location>
</feature>